<evidence type="ECO:0000256" key="5">
    <source>
        <dbReference type="SAM" id="SignalP"/>
    </source>
</evidence>
<organism evidence="7 8">
    <name type="scientific">Dichomitus squalens</name>
    <dbReference type="NCBI Taxonomy" id="114155"/>
    <lineage>
        <taxon>Eukaryota</taxon>
        <taxon>Fungi</taxon>
        <taxon>Dikarya</taxon>
        <taxon>Basidiomycota</taxon>
        <taxon>Agaricomycotina</taxon>
        <taxon>Agaricomycetes</taxon>
        <taxon>Polyporales</taxon>
        <taxon>Polyporaceae</taxon>
        <taxon>Dichomitus</taxon>
    </lineage>
</organism>
<reference evidence="7 8" key="1">
    <citation type="submission" date="2019-01" db="EMBL/GenBank/DDBJ databases">
        <title>Draft genome sequences of three monokaryotic isolates of the white-rot basidiomycete fungus Dichomitus squalens.</title>
        <authorList>
            <consortium name="DOE Joint Genome Institute"/>
            <person name="Lopez S.C."/>
            <person name="Andreopoulos B."/>
            <person name="Pangilinan J."/>
            <person name="Lipzen A."/>
            <person name="Riley R."/>
            <person name="Ahrendt S."/>
            <person name="Ng V."/>
            <person name="Barry K."/>
            <person name="Daum C."/>
            <person name="Grigoriev I.V."/>
            <person name="Hilden K.S."/>
            <person name="Makela M.R."/>
            <person name="de Vries R.P."/>
        </authorList>
    </citation>
    <scope>NUCLEOTIDE SEQUENCE [LARGE SCALE GENOMIC DNA]</scope>
    <source>
        <strain evidence="7 8">CBS 464.89</strain>
        <strain evidence="6">OM18370.1</strain>
    </source>
</reference>
<evidence type="ECO:0000313" key="8">
    <source>
        <dbReference type="Proteomes" id="UP000292082"/>
    </source>
</evidence>
<gene>
    <name evidence="7" type="ORF">BD310DRAFT_666220</name>
    <name evidence="6" type="ORF">BD311DRAFT_742041</name>
</gene>
<keyword evidence="8" id="KW-1185">Reference proteome</keyword>
<dbReference type="CDD" id="cd22778">
    <property type="entry name" value="DPBB_CEPL-like"/>
    <property type="match status" value="1"/>
</dbReference>
<sequence>MQFFALIVAALATVAIAAPADQGCQLDQTGKHDEGLHSSKSGNSTGKHDQGSQSSNSGNSTGQSEKVQVGYTLDLNNNTTLGSLSCSSVFDQKYPEYKNYTLGQLPVAPFFAEVPGATYGSSKCGSCWEIQYNNKTPVYVLGVDDASIFQLSKVGFKKLAGKKGLKKGSISAQAVEVSPTYCGLQSSKQ</sequence>
<feature type="signal peptide" evidence="5">
    <location>
        <begin position="1"/>
        <end position="17"/>
    </location>
</feature>
<evidence type="ECO:0000256" key="3">
    <source>
        <dbReference type="ARBA" id="ARBA00022525"/>
    </source>
</evidence>
<keyword evidence="5" id="KW-0732">Signal</keyword>
<evidence type="ECO:0000313" key="7">
    <source>
        <dbReference type="EMBL" id="TBU63056.1"/>
    </source>
</evidence>
<comment type="subcellular location">
    <subcellularLocation>
        <location evidence="1">Secreted</location>
    </subcellularLocation>
</comment>
<comment type="similarity">
    <text evidence="2">Belongs to the cerato-platanin family.</text>
</comment>
<dbReference type="OrthoDB" id="4898945at2759"/>
<feature type="region of interest" description="Disordered" evidence="4">
    <location>
        <begin position="27"/>
        <end position="64"/>
    </location>
</feature>
<dbReference type="EMBL" id="ML145091">
    <property type="protein sequence ID" value="TBU63056.1"/>
    <property type="molecule type" value="Genomic_DNA"/>
</dbReference>
<dbReference type="InterPro" id="IPR036908">
    <property type="entry name" value="RlpA-like_sf"/>
</dbReference>
<dbReference type="InterPro" id="IPR010829">
    <property type="entry name" value="Cerato-platanin"/>
</dbReference>
<feature type="compositionally biased region" description="Low complexity" evidence="4">
    <location>
        <begin position="51"/>
        <end position="64"/>
    </location>
</feature>
<accession>A0A4Q9Q7R4</accession>
<dbReference type="GO" id="GO:0005576">
    <property type="term" value="C:extracellular region"/>
    <property type="evidence" value="ECO:0007669"/>
    <property type="project" value="UniProtKB-SubCell"/>
</dbReference>
<keyword evidence="3" id="KW-0964">Secreted</keyword>
<evidence type="ECO:0008006" key="9">
    <source>
        <dbReference type="Google" id="ProtNLM"/>
    </source>
</evidence>
<dbReference type="EMBL" id="ML143489">
    <property type="protein sequence ID" value="TBU24039.1"/>
    <property type="molecule type" value="Genomic_DNA"/>
</dbReference>
<evidence type="ECO:0000256" key="4">
    <source>
        <dbReference type="SAM" id="MobiDB-lite"/>
    </source>
</evidence>
<proteinExistence type="inferred from homology"/>
<dbReference type="Gene3D" id="2.40.40.10">
    <property type="entry name" value="RlpA-like domain"/>
    <property type="match status" value="1"/>
</dbReference>
<evidence type="ECO:0000313" key="6">
    <source>
        <dbReference type="EMBL" id="TBU24039.1"/>
    </source>
</evidence>
<dbReference type="Proteomes" id="UP000292957">
    <property type="component" value="Unassembled WGS sequence"/>
</dbReference>
<evidence type="ECO:0000256" key="1">
    <source>
        <dbReference type="ARBA" id="ARBA00004613"/>
    </source>
</evidence>
<evidence type="ECO:0000256" key="2">
    <source>
        <dbReference type="ARBA" id="ARBA00010421"/>
    </source>
</evidence>
<name>A0A4Q9Q7R4_9APHY</name>
<dbReference type="Proteomes" id="UP000292082">
    <property type="component" value="Unassembled WGS sequence"/>
</dbReference>
<feature type="chain" id="PRO_5040597662" description="Cerato-platanin-domain-containing protein" evidence="5">
    <location>
        <begin position="18"/>
        <end position="189"/>
    </location>
</feature>
<protein>
    <recommendedName>
        <fullName evidence="9">Cerato-platanin-domain-containing protein</fullName>
    </recommendedName>
</protein>
<dbReference type="Pfam" id="PF07249">
    <property type="entry name" value="Cerato-platanin"/>
    <property type="match status" value="1"/>
</dbReference>
<dbReference type="AlphaFoldDB" id="A0A4Q9Q7R4"/>